<proteinExistence type="predicted"/>
<sequence length="781" mass="88404">MVCISTLPLECLNIILQILLDGSNVADLATLLRVSKHLASVALPYLYANPFRTSFIKAPFENEEIHTNFLLSRMLLGHVYATASTDPSADRPLLPPSKVLLLGLPLEIPEKTSPLDYLACIRHLSLRVLKSNKKHPWSKDFEHYIQANEFEEFCRSGRPPLQLGKDILPIVLSREVNWFLAIPILGQLRSLTISVAYVERYLTVIDHLSNLESVLFLLDDAFHRDELEHDDGTAPLREEEPWRPTVDFVKAHTELFKGRLTTVSFHRHYIDLFQQQPCPKDIQLGIFQSLPPMRNPTLITNNNWIQILAHPLQIDFGHVQEISSVHRSEHSLGKSCFLQPILQRCRALKTLHISTLGKNSFQWAVQEKRLKEASNKGVSTGQGVSTPDATQMSCWQNGLIPISDVRLEEEVEIPLTNEVDDIANAFSQTLSKLVVNTLHTTPDIESTLFGQGWEDLPVLRTLALNTMRNRLIIDSRLLQHCPNVVDVELKDKGVNYRCKDIVTCQPAHLSKLKNLHLTGWSALTFHPTTLHSTTRLKSLKIAIKGFGNIVRIPPVQELNRSFGIQDTATQRTGAGSLENPTTVARPIWTWDWDLPNLTELELSAEFAFRFEFRMLHGCPALRSLELNIETLENQHTRVISEADLFSPPLPANLTPMTAATGARQKIVCPSLQILVMAGEWEIDRELLPKFLLGMFPNVERYSVRACKTLALGCLVKVVRHLPNKIAELSLAINMINKDKMIEYGAFPMNEPKIKGKELLPVKIHLSHREFGLLKDVDDYYN</sequence>
<accession>A0AAD4DAR6</accession>
<evidence type="ECO:0000313" key="2">
    <source>
        <dbReference type="Proteomes" id="UP001194580"/>
    </source>
</evidence>
<dbReference type="SUPFAM" id="SSF52047">
    <property type="entry name" value="RNI-like"/>
    <property type="match status" value="1"/>
</dbReference>
<reference evidence="1" key="1">
    <citation type="journal article" date="2020" name="Fungal Divers.">
        <title>Resolving the Mortierellaceae phylogeny through synthesis of multi-gene phylogenetics and phylogenomics.</title>
        <authorList>
            <person name="Vandepol N."/>
            <person name="Liber J."/>
            <person name="Desiro A."/>
            <person name="Na H."/>
            <person name="Kennedy M."/>
            <person name="Barry K."/>
            <person name="Grigoriev I.V."/>
            <person name="Miller A.N."/>
            <person name="O'Donnell K."/>
            <person name="Stajich J.E."/>
            <person name="Bonito G."/>
        </authorList>
    </citation>
    <scope>NUCLEOTIDE SEQUENCE</scope>
    <source>
        <strain evidence="1">NRRL 28262</strain>
    </source>
</reference>
<organism evidence="1 2">
    <name type="scientific">Linnemannia exigua</name>
    <dbReference type="NCBI Taxonomy" id="604196"/>
    <lineage>
        <taxon>Eukaryota</taxon>
        <taxon>Fungi</taxon>
        <taxon>Fungi incertae sedis</taxon>
        <taxon>Mucoromycota</taxon>
        <taxon>Mortierellomycotina</taxon>
        <taxon>Mortierellomycetes</taxon>
        <taxon>Mortierellales</taxon>
        <taxon>Mortierellaceae</taxon>
        <taxon>Linnemannia</taxon>
    </lineage>
</organism>
<dbReference type="Gene3D" id="3.80.10.10">
    <property type="entry name" value="Ribonuclease Inhibitor"/>
    <property type="match status" value="1"/>
</dbReference>
<evidence type="ECO:0000313" key="1">
    <source>
        <dbReference type="EMBL" id="KAG0271958.1"/>
    </source>
</evidence>
<name>A0AAD4DAR6_9FUNG</name>
<comment type="caution">
    <text evidence="1">The sequence shown here is derived from an EMBL/GenBank/DDBJ whole genome shotgun (WGS) entry which is preliminary data.</text>
</comment>
<dbReference type="InterPro" id="IPR032675">
    <property type="entry name" value="LRR_dom_sf"/>
</dbReference>
<dbReference type="AlphaFoldDB" id="A0AAD4DAR6"/>
<protein>
    <submittedName>
        <fullName evidence="1">Uncharacterized protein</fullName>
    </submittedName>
</protein>
<gene>
    <name evidence="1" type="ORF">BGZ95_000172</name>
</gene>
<dbReference type="Proteomes" id="UP001194580">
    <property type="component" value="Unassembled WGS sequence"/>
</dbReference>
<keyword evidence="2" id="KW-1185">Reference proteome</keyword>
<dbReference type="EMBL" id="JAAAIL010001023">
    <property type="protein sequence ID" value="KAG0271958.1"/>
    <property type="molecule type" value="Genomic_DNA"/>
</dbReference>